<evidence type="ECO:0000256" key="3">
    <source>
        <dbReference type="ARBA" id="ARBA00022729"/>
    </source>
</evidence>
<reference evidence="8 9" key="1">
    <citation type="submission" date="2019-06" db="EMBL/GenBank/DDBJ databases">
        <authorList>
            <person name="Rodrigo-Torres L."/>
            <person name="Arahal R. D."/>
            <person name="Lucena T."/>
        </authorList>
    </citation>
    <scope>NUCLEOTIDE SEQUENCE [LARGE SCALE GENOMIC DNA]</scope>
    <source>
        <strain evidence="8 9">SW08-7</strain>
    </source>
</reference>
<feature type="signal peptide" evidence="6">
    <location>
        <begin position="1"/>
        <end position="31"/>
    </location>
</feature>
<evidence type="ECO:0000256" key="2">
    <source>
        <dbReference type="ARBA" id="ARBA00005722"/>
    </source>
</evidence>
<reference evidence="7" key="2">
    <citation type="journal article" date="2021" name="Front. Microbiol.">
        <title>Comprehensive Comparative Genomics and Phenotyping of Methylobacterium Species.</title>
        <authorList>
            <person name="Alessa O."/>
            <person name="Ogura Y."/>
            <person name="Fujitani Y."/>
            <person name="Takami H."/>
            <person name="Hayashi T."/>
            <person name="Sahin N."/>
            <person name="Tani A."/>
        </authorList>
    </citation>
    <scope>NUCLEOTIDE SEQUENCE</scope>
    <source>
        <strain evidence="7">DSM 22415</strain>
    </source>
</reference>
<evidence type="ECO:0008006" key="11">
    <source>
        <dbReference type="Google" id="ProtNLM"/>
    </source>
</evidence>
<dbReference type="Proteomes" id="UP001055303">
    <property type="component" value="Unassembled WGS sequence"/>
</dbReference>
<accession>A0A564FZV8</accession>
<dbReference type="RefSeq" id="WP_186383880.1">
    <property type="nucleotide sequence ID" value="NZ_BPQI01000018.1"/>
</dbReference>
<dbReference type="EMBL" id="CABFVH010000023">
    <property type="protein sequence ID" value="VUF13749.1"/>
    <property type="molecule type" value="Genomic_DNA"/>
</dbReference>
<evidence type="ECO:0000313" key="7">
    <source>
        <dbReference type="EMBL" id="GJD55136.1"/>
    </source>
</evidence>
<comment type="similarity">
    <text evidence="2">Belongs to the MipA/OmpV family.</text>
</comment>
<dbReference type="PANTHER" id="PTHR38776">
    <property type="entry name" value="MLTA-INTERACTING PROTEIN-RELATED"/>
    <property type="match status" value="1"/>
</dbReference>
<protein>
    <recommendedName>
        <fullName evidence="11">MltA-interacting protein MipA</fullName>
    </recommendedName>
</protein>
<reference evidence="7" key="3">
    <citation type="submission" date="2021-08" db="EMBL/GenBank/DDBJ databases">
        <authorList>
            <person name="Tani A."/>
            <person name="Ola A."/>
            <person name="Ogura Y."/>
            <person name="Katsura K."/>
            <person name="Hayashi T."/>
        </authorList>
    </citation>
    <scope>NUCLEOTIDE SEQUENCE</scope>
    <source>
        <strain evidence="7">DSM 22415</strain>
    </source>
</reference>
<evidence type="ECO:0000313" key="9">
    <source>
        <dbReference type="Proteomes" id="UP000401717"/>
    </source>
</evidence>
<evidence type="ECO:0000313" key="10">
    <source>
        <dbReference type="Proteomes" id="UP001055303"/>
    </source>
</evidence>
<dbReference type="AlphaFoldDB" id="A0A564FZV8"/>
<evidence type="ECO:0000256" key="5">
    <source>
        <dbReference type="ARBA" id="ARBA00023237"/>
    </source>
</evidence>
<gene>
    <name evidence="7" type="ORF">IFDJLNFL_1018</name>
    <name evidence="8" type="ORF">MTDSW087_03456</name>
</gene>
<keyword evidence="3 6" id="KW-0732">Signal</keyword>
<dbReference type="EMBL" id="BPQI01000018">
    <property type="protein sequence ID" value="GJD55136.1"/>
    <property type="molecule type" value="Genomic_DNA"/>
</dbReference>
<dbReference type="Pfam" id="PF06629">
    <property type="entry name" value="MipA"/>
    <property type="match status" value="1"/>
</dbReference>
<keyword evidence="4" id="KW-0472">Membrane</keyword>
<sequence length="287" mass="30879">MDRPALPPRCGQRRLAAFCLVGAFLSRPVSAADAGSGYALPPAGAQSRIVSLGVFSLYGPRYLGAERDGPFAYPTLGIRRPDEPFALDSPDDGLSFAVLDTSRLKLGPVASPRQGRDAGVDRRFAGLDHDPWAIEVGIFVDYWLLPDRLRTRAELRHGLRGRDGFALDLSADLFERTGRFTLSIGPRLGLLDTALAQLQFGVSSAASARTGFFAPYAASGGLQTVGLSSAVAYDWSDAWRTTLYGRYDRLVGDAAASTITQRLGAVDQFTVGLGITYSFRSDLPFLP</sequence>
<evidence type="ECO:0000256" key="4">
    <source>
        <dbReference type="ARBA" id="ARBA00023136"/>
    </source>
</evidence>
<dbReference type="PANTHER" id="PTHR38776:SF1">
    <property type="entry name" value="MLTA-INTERACTING PROTEIN-RELATED"/>
    <property type="match status" value="1"/>
</dbReference>
<organism evidence="8 9">
    <name type="scientific">Methylobacterium dankookense</name>
    <dbReference type="NCBI Taxonomy" id="560405"/>
    <lineage>
        <taxon>Bacteria</taxon>
        <taxon>Pseudomonadati</taxon>
        <taxon>Pseudomonadota</taxon>
        <taxon>Alphaproteobacteria</taxon>
        <taxon>Hyphomicrobiales</taxon>
        <taxon>Methylobacteriaceae</taxon>
        <taxon>Methylobacterium</taxon>
    </lineage>
</organism>
<evidence type="ECO:0000313" key="8">
    <source>
        <dbReference type="EMBL" id="VUF13749.1"/>
    </source>
</evidence>
<name>A0A564FZV8_9HYPH</name>
<evidence type="ECO:0000256" key="6">
    <source>
        <dbReference type="SAM" id="SignalP"/>
    </source>
</evidence>
<dbReference type="InterPro" id="IPR010583">
    <property type="entry name" value="MipA"/>
</dbReference>
<proteinExistence type="inferred from homology"/>
<dbReference type="Proteomes" id="UP000401717">
    <property type="component" value="Unassembled WGS sequence"/>
</dbReference>
<feature type="chain" id="PRO_5022157004" description="MltA-interacting protein MipA" evidence="6">
    <location>
        <begin position="32"/>
        <end position="287"/>
    </location>
</feature>
<evidence type="ECO:0000256" key="1">
    <source>
        <dbReference type="ARBA" id="ARBA00004442"/>
    </source>
</evidence>
<keyword evidence="5" id="KW-0998">Cell outer membrane</keyword>
<comment type="subcellular location">
    <subcellularLocation>
        <location evidence="1">Cell outer membrane</location>
    </subcellularLocation>
</comment>
<keyword evidence="10" id="KW-1185">Reference proteome</keyword>
<dbReference type="GO" id="GO:0009279">
    <property type="term" value="C:cell outer membrane"/>
    <property type="evidence" value="ECO:0007669"/>
    <property type="project" value="UniProtKB-SubCell"/>
</dbReference>